<comment type="subcellular location">
    <subcellularLocation>
        <location evidence="1">Cell membrane</location>
        <topology evidence="1">Multi-pass membrane protein</topology>
    </subcellularLocation>
</comment>
<dbReference type="SUPFAM" id="SSF56281">
    <property type="entry name" value="Metallo-hydrolase/oxidoreductase"/>
    <property type="match status" value="1"/>
</dbReference>
<evidence type="ECO:0000259" key="7">
    <source>
        <dbReference type="SMART" id="SM00849"/>
    </source>
</evidence>
<feature type="transmembrane region" description="Helical" evidence="6">
    <location>
        <begin position="415"/>
        <end position="434"/>
    </location>
</feature>
<protein>
    <submittedName>
        <fullName evidence="8">DNA internalization-related competence protein ComEC/Rec2</fullName>
    </submittedName>
</protein>
<evidence type="ECO:0000256" key="2">
    <source>
        <dbReference type="ARBA" id="ARBA00022475"/>
    </source>
</evidence>
<keyword evidence="2" id="KW-1003">Cell membrane</keyword>
<feature type="transmembrane region" description="Helical" evidence="6">
    <location>
        <begin position="230"/>
        <end position="250"/>
    </location>
</feature>
<dbReference type="InterPro" id="IPR035681">
    <property type="entry name" value="ComA-like_MBL"/>
</dbReference>
<dbReference type="GO" id="GO:0030420">
    <property type="term" value="P:establishment of competence for transformation"/>
    <property type="evidence" value="ECO:0007669"/>
    <property type="project" value="InterPro"/>
</dbReference>
<dbReference type="RefSeq" id="WP_196882785.1">
    <property type="nucleotide sequence ID" value="NZ_CP065202.1"/>
</dbReference>
<evidence type="ECO:0000313" key="9">
    <source>
        <dbReference type="Proteomes" id="UP000594467"/>
    </source>
</evidence>
<organism evidence="8 9">
    <name type="scientific">Pseudomonas fragi</name>
    <dbReference type="NCBI Taxonomy" id="296"/>
    <lineage>
        <taxon>Bacteria</taxon>
        <taxon>Pseudomonadati</taxon>
        <taxon>Pseudomonadota</taxon>
        <taxon>Gammaproteobacteria</taxon>
        <taxon>Pseudomonadales</taxon>
        <taxon>Pseudomonadaceae</taxon>
        <taxon>Pseudomonas</taxon>
    </lineage>
</organism>
<reference evidence="8 9" key="1">
    <citation type="submission" date="2020-11" db="EMBL/GenBank/DDBJ databases">
        <title>The Complete Genome of Pseudomonas fragi A13BB.</title>
        <authorList>
            <person name="Awolope O.K."/>
            <person name="O'Driscoll N.H."/>
            <person name="Di Salvo A."/>
            <person name="Lamb A.J."/>
        </authorList>
    </citation>
    <scope>NUCLEOTIDE SEQUENCE [LARGE SCALE GENOMIC DNA]</scope>
    <source>
        <strain evidence="8 9">A13BB</strain>
    </source>
</reference>
<dbReference type="InterPro" id="IPR004477">
    <property type="entry name" value="ComEC_N"/>
</dbReference>
<dbReference type="Gene3D" id="3.60.15.10">
    <property type="entry name" value="Ribonuclease Z/Hydroxyacylglutathione hydrolase-like"/>
    <property type="match status" value="1"/>
</dbReference>
<dbReference type="EMBL" id="CP065202">
    <property type="protein sequence ID" value="QPL30571.1"/>
    <property type="molecule type" value="Genomic_DNA"/>
</dbReference>
<dbReference type="Pfam" id="PF03772">
    <property type="entry name" value="Competence"/>
    <property type="match status" value="1"/>
</dbReference>
<dbReference type="Pfam" id="PF13567">
    <property type="entry name" value="DUF4131"/>
    <property type="match status" value="1"/>
</dbReference>
<evidence type="ECO:0000256" key="3">
    <source>
        <dbReference type="ARBA" id="ARBA00022692"/>
    </source>
</evidence>
<dbReference type="PANTHER" id="PTHR30619">
    <property type="entry name" value="DNA INTERNALIZATION/COMPETENCE PROTEIN COMEC/REC2"/>
    <property type="match status" value="1"/>
</dbReference>
<evidence type="ECO:0000256" key="5">
    <source>
        <dbReference type="ARBA" id="ARBA00023136"/>
    </source>
</evidence>
<accession>A0A9Q6VJS1</accession>
<dbReference type="Proteomes" id="UP000594467">
    <property type="component" value="Chromosome"/>
</dbReference>
<feature type="transmembrane region" description="Helical" evidence="6">
    <location>
        <begin position="256"/>
        <end position="281"/>
    </location>
</feature>
<dbReference type="InterPro" id="IPR025405">
    <property type="entry name" value="DUF4131"/>
</dbReference>
<evidence type="ECO:0000256" key="1">
    <source>
        <dbReference type="ARBA" id="ARBA00004651"/>
    </source>
</evidence>
<dbReference type="GO" id="GO:0005886">
    <property type="term" value="C:plasma membrane"/>
    <property type="evidence" value="ECO:0007669"/>
    <property type="project" value="UniProtKB-SubCell"/>
</dbReference>
<keyword evidence="4 6" id="KW-1133">Transmembrane helix</keyword>
<dbReference type="InterPro" id="IPR052159">
    <property type="entry name" value="Competence_DNA_uptake"/>
</dbReference>
<gene>
    <name evidence="8" type="ORF">I5R27_17260</name>
</gene>
<dbReference type="InterPro" id="IPR004797">
    <property type="entry name" value="Competence_ComEC/Rec2"/>
</dbReference>
<sequence length="738" mass="79844">MYTGMLALAAGLMTLRFLPVLPSVGWLLLMLVAGLLLLACRAWPLGLFVLGLSWACVQGQRALDDRLADSFDGRTLWVEGRVIGLPQQSGKSVRFELQGAKSRHGALPATIRLSWYGGPSVNSGERWRLAVKLKKPKGLLNPQGFDFEAWLLAQRIGATGTVKQGQLQQAASHAWRDGLRQRLSGVDTQGRGAWLAALVLGDGSGLSRDDWALLQATGTVHLLVISGQHIGLFAGLIYGLVALLARYGLWPGFLPWLPWACALAFIGATGYGLLAGFEVPVQRACAMLGLVLAWRLWFRQLGVWLPFLLALNAVLIVEPLASLRAGLWLSFSAVAVLLFTFSGRLGAWGWRAMWLRPQGLIALGLFPVLWILDLPISLTGPLANLLAVPWISLAVLPTALLGTLLLPVPWLGENLLWLSGGLIDVLVQVLSQLADVFKPWLPASVPVYLWLLSAGGVLILLLPAGLVLRPLGWPLVLLALFAPREPIPHGQVEVLQLDVGQGLAIALRTRNHTLLYDAGPKFGDLDQGERVVVPVLRSLGVGALDLMLLSHADADHAGGALAVQRAINVARVVSGDVPGLAPQLRAQPCVSGHSWEWDGVRFALWQWAGASDSNQKSCVLQVQAGDERLLLTGDIDARAERELLKSPLAVPTRWLQAPHHGSKTSSSMVFLKALAPEIVLISRGHGNSFGHPHPQVMARYQALGVQVLDSAEQGAVKFRLGVSGKAESMRDQRRFWRD</sequence>
<keyword evidence="3 6" id="KW-0812">Transmembrane</keyword>
<proteinExistence type="predicted"/>
<evidence type="ECO:0000313" key="8">
    <source>
        <dbReference type="EMBL" id="QPL30571.1"/>
    </source>
</evidence>
<evidence type="ECO:0000256" key="4">
    <source>
        <dbReference type="ARBA" id="ARBA00022989"/>
    </source>
</evidence>
<evidence type="ECO:0000256" key="6">
    <source>
        <dbReference type="SAM" id="Phobius"/>
    </source>
</evidence>
<dbReference type="InterPro" id="IPR001279">
    <property type="entry name" value="Metallo-B-lactamas"/>
</dbReference>
<feature type="transmembrane region" description="Helical" evidence="6">
    <location>
        <begin position="446"/>
        <end position="468"/>
    </location>
</feature>
<feature type="transmembrane region" description="Helical" evidence="6">
    <location>
        <begin position="390"/>
        <end position="408"/>
    </location>
</feature>
<feature type="transmembrane region" description="Helical" evidence="6">
    <location>
        <begin position="301"/>
        <end position="321"/>
    </location>
</feature>
<dbReference type="AlphaFoldDB" id="A0A9Q6VJS1"/>
<dbReference type="NCBIfam" id="TIGR00361">
    <property type="entry name" value="ComEC_Rec2"/>
    <property type="match status" value="1"/>
</dbReference>
<feature type="transmembrane region" description="Helical" evidence="6">
    <location>
        <begin position="327"/>
        <end position="347"/>
    </location>
</feature>
<dbReference type="SMART" id="SM00849">
    <property type="entry name" value="Lactamase_B"/>
    <property type="match status" value="1"/>
</dbReference>
<name>A0A9Q6VJS1_PSEFR</name>
<dbReference type="PANTHER" id="PTHR30619:SF1">
    <property type="entry name" value="RECOMBINATION PROTEIN 2"/>
    <property type="match status" value="1"/>
</dbReference>
<dbReference type="InterPro" id="IPR036866">
    <property type="entry name" value="RibonucZ/Hydroxyglut_hydro"/>
</dbReference>
<feature type="domain" description="Metallo-beta-lactamase" evidence="7">
    <location>
        <begin position="501"/>
        <end position="685"/>
    </location>
</feature>
<keyword evidence="5 6" id="KW-0472">Membrane</keyword>
<dbReference type="Pfam" id="PF00753">
    <property type="entry name" value="Lactamase_B"/>
    <property type="match status" value="1"/>
</dbReference>
<dbReference type="NCBIfam" id="TIGR00360">
    <property type="entry name" value="ComEC_N-term"/>
    <property type="match status" value="1"/>
</dbReference>
<dbReference type="CDD" id="cd07731">
    <property type="entry name" value="ComA-like_MBL-fold"/>
    <property type="match status" value="1"/>
</dbReference>
<feature type="transmembrane region" description="Helical" evidence="6">
    <location>
        <begin position="359"/>
        <end position="378"/>
    </location>
</feature>